<evidence type="ECO:0000313" key="4">
    <source>
        <dbReference type="Proteomes" id="UP000053405"/>
    </source>
</evidence>
<organism evidence="3 4">
    <name type="scientific">Gordonia hirsuta DSM 44140 = NBRC 16056</name>
    <dbReference type="NCBI Taxonomy" id="1121927"/>
    <lineage>
        <taxon>Bacteria</taxon>
        <taxon>Bacillati</taxon>
        <taxon>Actinomycetota</taxon>
        <taxon>Actinomycetes</taxon>
        <taxon>Mycobacteriales</taxon>
        <taxon>Gordoniaceae</taxon>
        <taxon>Gordonia</taxon>
    </lineage>
</organism>
<dbReference type="InterPro" id="IPR002656">
    <property type="entry name" value="Acyl_transf_3_dom"/>
</dbReference>
<dbReference type="eggNOG" id="COG1835">
    <property type="taxonomic scope" value="Bacteria"/>
</dbReference>
<dbReference type="PANTHER" id="PTHR23028:SF53">
    <property type="entry name" value="ACYL_TRANSF_3 DOMAIN-CONTAINING PROTEIN"/>
    <property type="match status" value="1"/>
</dbReference>
<dbReference type="RefSeq" id="WP_005940286.1">
    <property type="nucleotide sequence ID" value="NZ_ATVK01000012.1"/>
</dbReference>
<feature type="transmembrane region" description="Helical" evidence="1">
    <location>
        <begin position="277"/>
        <end position="294"/>
    </location>
</feature>
<feature type="transmembrane region" description="Helical" evidence="1">
    <location>
        <begin position="338"/>
        <end position="358"/>
    </location>
</feature>
<dbReference type="InterPro" id="IPR050879">
    <property type="entry name" value="Acyltransferase_3"/>
</dbReference>
<evidence type="ECO:0000256" key="1">
    <source>
        <dbReference type="SAM" id="Phobius"/>
    </source>
</evidence>
<dbReference type="GO" id="GO:0009103">
    <property type="term" value="P:lipopolysaccharide biosynthetic process"/>
    <property type="evidence" value="ECO:0007669"/>
    <property type="project" value="TreeGrafter"/>
</dbReference>
<dbReference type="GO" id="GO:0016747">
    <property type="term" value="F:acyltransferase activity, transferring groups other than amino-acyl groups"/>
    <property type="evidence" value="ECO:0007669"/>
    <property type="project" value="InterPro"/>
</dbReference>
<dbReference type="Pfam" id="PF01757">
    <property type="entry name" value="Acyl_transf_3"/>
    <property type="match status" value="1"/>
</dbReference>
<keyword evidence="1" id="KW-0812">Transmembrane</keyword>
<dbReference type="STRING" id="1121927.GOHSU_23_00220"/>
<dbReference type="Proteomes" id="UP000053405">
    <property type="component" value="Unassembled WGS sequence"/>
</dbReference>
<dbReference type="AlphaFoldDB" id="L7LA93"/>
<dbReference type="PANTHER" id="PTHR23028">
    <property type="entry name" value="ACETYLTRANSFERASE"/>
    <property type="match status" value="1"/>
</dbReference>
<sequence>MSAPVDTAADVRGARLPSLTGMRWWAALAVFVLHVVVFLPIYPFYGSDGYWDLAKAVPMQVGAAGVTFFFVLSGFVMWWTRRRNDTEVSFMWRRIKKIYPTHIVATVVLMLVIPIPIGRLDTWLPALALIQTWWPNWTSLGGLNVPAWSLASEMLFYLTFPFLAPLIARIPDRLVGRALGILFALIVAMHTALYLWAPGDKSTENLFGARVAWPVPATTQDWGYNASPEFFAREYVGYGDVAYWFSYYFPLVRLPEFFIGVLVCRLVLMGRFRNQRMLWPLLALAGTFAATWFVPINFKMSVLILLPTAAVIATAANRDVAGRRGLNSTRRMVWFGDISYAFYLIQYPVMVIVVRYLASGRAGGFWAWLGYAAVALILSTIAAALIYQYVDKPITGRKKTGRNKKVGRHANGGLTVVDIVQRDTRAIP</sequence>
<feature type="transmembrane region" description="Helical" evidence="1">
    <location>
        <begin position="179"/>
        <end position="197"/>
    </location>
</feature>
<dbReference type="OrthoDB" id="9796461at2"/>
<feature type="transmembrane region" description="Helical" evidence="1">
    <location>
        <begin position="99"/>
        <end position="117"/>
    </location>
</feature>
<keyword evidence="1" id="KW-1133">Transmembrane helix</keyword>
<feature type="transmembrane region" description="Helical" evidence="1">
    <location>
        <begin position="247"/>
        <end position="268"/>
    </location>
</feature>
<accession>L7LA93</accession>
<protein>
    <submittedName>
        <fullName evidence="3">Putative acyltransferase</fullName>
    </submittedName>
</protein>
<reference evidence="3 4" key="1">
    <citation type="submission" date="2012-12" db="EMBL/GenBank/DDBJ databases">
        <title>Whole genome shotgun sequence of Gordonia hirsuta NBRC 16056.</title>
        <authorList>
            <person name="Isaki-Nakamura S."/>
            <person name="Hosoyama A."/>
            <person name="Tsuchikane K."/>
            <person name="Katsumata H."/>
            <person name="Baba S."/>
            <person name="Yamazaki S."/>
            <person name="Fujita N."/>
        </authorList>
    </citation>
    <scope>NUCLEOTIDE SEQUENCE [LARGE SCALE GENOMIC DNA]</scope>
    <source>
        <strain evidence="3 4">NBRC 16056</strain>
    </source>
</reference>
<evidence type="ECO:0000313" key="3">
    <source>
        <dbReference type="EMBL" id="GAC57676.1"/>
    </source>
</evidence>
<comment type="caution">
    <text evidence="3">The sequence shown here is derived from an EMBL/GenBank/DDBJ whole genome shotgun (WGS) entry which is preliminary data.</text>
</comment>
<gene>
    <name evidence="3" type="ORF">GOHSU_23_00220</name>
</gene>
<dbReference type="GO" id="GO:0016020">
    <property type="term" value="C:membrane"/>
    <property type="evidence" value="ECO:0007669"/>
    <property type="project" value="TreeGrafter"/>
</dbReference>
<keyword evidence="4" id="KW-1185">Reference proteome</keyword>
<name>L7LA93_9ACTN</name>
<dbReference type="EMBL" id="BANT01000023">
    <property type="protein sequence ID" value="GAC57676.1"/>
    <property type="molecule type" value="Genomic_DNA"/>
</dbReference>
<feature type="transmembrane region" description="Helical" evidence="1">
    <location>
        <begin position="300"/>
        <end position="317"/>
    </location>
</feature>
<proteinExistence type="predicted"/>
<keyword evidence="3" id="KW-0808">Transferase</keyword>
<feature type="transmembrane region" description="Helical" evidence="1">
    <location>
        <begin position="57"/>
        <end position="79"/>
    </location>
</feature>
<feature type="transmembrane region" description="Helical" evidence="1">
    <location>
        <begin position="24"/>
        <end position="45"/>
    </location>
</feature>
<feature type="transmembrane region" description="Helical" evidence="1">
    <location>
        <begin position="147"/>
        <end position="167"/>
    </location>
</feature>
<feature type="domain" description="Acyltransferase 3" evidence="2">
    <location>
        <begin position="18"/>
        <end position="382"/>
    </location>
</feature>
<feature type="transmembrane region" description="Helical" evidence="1">
    <location>
        <begin position="364"/>
        <end position="390"/>
    </location>
</feature>
<evidence type="ECO:0000259" key="2">
    <source>
        <dbReference type="Pfam" id="PF01757"/>
    </source>
</evidence>
<keyword evidence="3" id="KW-0012">Acyltransferase</keyword>
<keyword evidence="1" id="KW-0472">Membrane</keyword>